<evidence type="ECO:0000313" key="4">
    <source>
        <dbReference type="EMBL" id="CAA3032823.1"/>
    </source>
</evidence>
<feature type="repeat" description="PPR" evidence="3">
    <location>
        <begin position="371"/>
        <end position="405"/>
    </location>
</feature>
<feature type="repeat" description="PPR" evidence="3">
    <location>
        <begin position="511"/>
        <end position="545"/>
    </location>
</feature>
<feature type="repeat" description="PPR" evidence="3">
    <location>
        <begin position="301"/>
        <end position="335"/>
    </location>
</feature>
<feature type="repeat" description="PPR" evidence="3">
    <location>
        <begin position="231"/>
        <end position="265"/>
    </location>
</feature>
<keyword evidence="5" id="KW-1185">Reference proteome</keyword>
<feature type="repeat" description="PPR" evidence="3">
    <location>
        <begin position="406"/>
        <end position="440"/>
    </location>
</feature>
<reference evidence="4 5" key="1">
    <citation type="submission" date="2019-12" db="EMBL/GenBank/DDBJ databases">
        <authorList>
            <person name="Alioto T."/>
            <person name="Alioto T."/>
            <person name="Gomez Garrido J."/>
        </authorList>
    </citation>
    <scope>NUCLEOTIDE SEQUENCE [LARGE SCALE GENOMIC DNA]</scope>
</reference>
<evidence type="ECO:0000256" key="2">
    <source>
        <dbReference type="ARBA" id="ARBA00022737"/>
    </source>
</evidence>
<feature type="repeat" description="PPR" evidence="3">
    <location>
        <begin position="336"/>
        <end position="370"/>
    </location>
</feature>
<dbReference type="InterPro" id="IPR002885">
    <property type="entry name" value="PPR_rpt"/>
</dbReference>
<dbReference type="SUPFAM" id="SSF81901">
    <property type="entry name" value="HCP-like"/>
    <property type="match status" value="1"/>
</dbReference>
<dbReference type="NCBIfam" id="TIGR00756">
    <property type="entry name" value="PPR"/>
    <property type="match status" value="9"/>
</dbReference>
<sequence length="730" mass="81051">MSSKIKVEEDCAPVKPGGVPTQAAFDQIFLNKKKWVSSILSSPHLNTSKWKHLLTQLTSHQFDTIFLEIYHLIDPTIALKFFYFASTSAGFKFILRSYCLLIHLLVSKNLDCAARLLLIRLIDKKLPVILNDNIVGNMHKEITVLLANLYSGSKKFDASIRTLDILVHVYASQFKSLGFDVAVDVFRLLASRGLFPSFKTSNFLLSSLIKADELEKCYEVFNIISSAILPDVYLFSTAINALCKGGRVNDAVMLFKKMEGVGITPNVVTYNNLLHGLCKKGNLEEAFQLKEKMVNNGVNPSLVTYGVLINGLMKLKKYDEANLILKEMLVKGHVPNEIVFNTLIDGYCRIGNVTTALKLKDDMLSQGISPNSVTFNTLLNGLCMDNQIDLAEQFLVEMVLKGLSINPGTFGSVIHGLCKNSRLDSALHFTRLMVSRNLRPNDRLLTTLIHRLCKNSKHSEALKLWYMLLDLGIAANTVTSNALIFGLCEVGNIQEAKILLKNMLKRGVGLDVVTYNALIYGCCKEGKLESGFNLKEDMVKQGISPDIVTYTLLMHGLCSKCKLDEAVALWHECQRNGLIPNVHLYGVMIDEDDVGNDNDYNVPSDGINELSKIGSEVGSPVDMAKSYMKVRPPWASPTKQIEVRTPSTMMMEPFKEGTRDSVGSDSLSLLKKRNSLASGSWNIQEELRRVHSKATDDMLRSLSSRIDLSLATKNSLGYLGTDIPAAGMLE</sequence>
<dbReference type="InterPro" id="IPR011990">
    <property type="entry name" value="TPR-like_helical_dom_sf"/>
</dbReference>
<dbReference type="Pfam" id="PF13041">
    <property type="entry name" value="PPR_2"/>
    <property type="match status" value="3"/>
</dbReference>
<feature type="repeat" description="PPR" evidence="3">
    <location>
        <begin position="476"/>
        <end position="510"/>
    </location>
</feature>
<evidence type="ECO:0000256" key="3">
    <source>
        <dbReference type="PROSITE-ProRule" id="PRU00708"/>
    </source>
</evidence>
<feature type="repeat" description="PPR" evidence="3">
    <location>
        <begin position="546"/>
        <end position="580"/>
    </location>
</feature>
<dbReference type="AlphaFoldDB" id="A0A8S0VNC5"/>
<evidence type="ECO:0000256" key="1">
    <source>
        <dbReference type="ARBA" id="ARBA00007626"/>
    </source>
</evidence>
<dbReference type="Gene3D" id="1.25.40.10">
    <property type="entry name" value="Tetratricopeptide repeat domain"/>
    <property type="match status" value="5"/>
</dbReference>
<keyword evidence="2" id="KW-0677">Repeat</keyword>
<dbReference type="Proteomes" id="UP000594638">
    <property type="component" value="Unassembled WGS sequence"/>
</dbReference>
<comment type="similarity">
    <text evidence="1">Belongs to the PPR family. P subfamily.</text>
</comment>
<name>A0A8S0VNC5_OLEEU</name>
<protein>
    <submittedName>
        <fullName evidence="4">Pentatricopeptide repeat-containing At4g19440, chloroplastic</fullName>
    </submittedName>
</protein>
<dbReference type="Gramene" id="OE9A111862T1">
    <property type="protein sequence ID" value="OE9A111862C1"/>
    <property type="gene ID" value="OE9A111862"/>
</dbReference>
<comment type="caution">
    <text evidence="4">The sequence shown here is derived from an EMBL/GenBank/DDBJ whole genome shotgun (WGS) entry which is preliminary data.</text>
</comment>
<proteinExistence type="inferred from homology"/>
<feature type="repeat" description="PPR" evidence="3">
    <location>
        <begin position="266"/>
        <end position="300"/>
    </location>
</feature>
<dbReference type="PANTHER" id="PTHR47941">
    <property type="entry name" value="PENTATRICOPEPTIDE REPEAT-CONTAINING PROTEIN 3, MITOCHONDRIAL"/>
    <property type="match status" value="1"/>
</dbReference>
<accession>A0A8S0VNC5</accession>
<dbReference type="OrthoDB" id="185373at2759"/>
<dbReference type="PROSITE" id="PS51375">
    <property type="entry name" value="PPR"/>
    <property type="match status" value="9"/>
</dbReference>
<dbReference type="EMBL" id="CACTIH010009707">
    <property type="protein sequence ID" value="CAA3032823.1"/>
    <property type="molecule type" value="Genomic_DNA"/>
</dbReference>
<dbReference type="Pfam" id="PF01535">
    <property type="entry name" value="PPR"/>
    <property type="match status" value="3"/>
</dbReference>
<evidence type="ECO:0000313" key="5">
    <source>
        <dbReference type="Proteomes" id="UP000594638"/>
    </source>
</evidence>
<gene>
    <name evidence="4" type="ORF">OLEA9_A111862</name>
</gene>
<organism evidence="4 5">
    <name type="scientific">Olea europaea subsp. europaea</name>
    <dbReference type="NCBI Taxonomy" id="158383"/>
    <lineage>
        <taxon>Eukaryota</taxon>
        <taxon>Viridiplantae</taxon>
        <taxon>Streptophyta</taxon>
        <taxon>Embryophyta</taxon>
        <taxon>Tracheophyta</taxon>
        <taxon>Spermatophyta</taxon>
        <taxon>Magnoliopsida</taxon>
        <taxon>eudicotyledons</taxon>
        <taxon>Gunneridae</taxon>
        <taxon>Pentapetalae</taxon>
        <taxon>asterids</taxon>
        <taxon>lamiids</taxon>
        <taxon>Lamiales</taxon>
        <taxon>Oleaceae</taxon>
        <taxon>Oleeae</taxon>
        <taxon>Olea</taxon>
    </lineage>
</organism>
<dbReference type="Pfam" id="PF12854">
    <property type="entry name" value="PPR_1"/>
    <property type="match status" value="1"/>
</dbReference>